<feature type="transmembrane region" description="Helical" evidence="1">
    <location>
        <begin position="172"/>
        <end position="195"/>
    </location>
</feature>
<keyword evidence="3" id="KW-1185">Reference proteome</keyword>
<dbReference type="RefSeq" id="WP_006503210.1">
    <property type="nucleotide sequence ID" value="NZ_BAGZ01000009.1"/>
</dbReference>
<dbReference type="Proteomes" id="UP000008495">
    <property type="component" value="Unassembled WGS sequence"/>
</dbReference>
<organism evidence="2 3">
    <name type="scientific">Austwickia chelonae NBRC 105200</name>
    <dbReference type="NCBI Taxonomy" id="1184607"/>
    <lineage>
        <taxon>Bacteria</taxon>
        <taxon>Bacillati</taxon>
        <taxon>Actinomycetota</taxon>
        <taxon>Actinomycetes</taxon>
        <taxon>Micrococcales</taxon>
        <taxon>Dermatophilaceae</taxon>
        <taxon>Austwickia</taxon>
    </lineage>
</organism>
<keyword evidence="1" id="KW-1133">Transmembrane helix</keyword>
<dbReference type="STRING" id="100225.SAMN05421595_2722"/>
<accession>K6VSY4</accession>
<proteinExistence type="predicted"/>
<evidence type="ECO:0000256" key="1">
    <source>
        <dbReference type="SAM" id="Phobius"/>
    </source>
</evidence>
<evidence type="ECO:0000313" key="3">
    <source>
        <dbReference type="Proteomes" id="UP000008495"/>
    </source>
</evidence>
<comment type="caution">
    <text evidence="2">The sequence shown here is derived from an EMBL/GenBank/DDBJ whole genome shotgun (WGS) entry which is preliminary data.</text>
</comment>
<dbReference type="eggNOG" id="COG4652">
    <property type="taxonomic scope" value="Bacteria"/>
</dbReference>
<reference evidence="2 3" key="1">
    <citation type="submission" date="2012-08" db="EMBL/GenBank/DDBJ databases">
        <title>Whole genome shotgun sequence of Austwickia chelonae NBRC 105200.</title>
        <authorList>
            <person name="Yoshida I."/>
            <person name="Hosoyama A."/>
            <person name="Tsuchikane K."/>
            <person name="Katsumata H."/>
            <person name="Ando Y."/>
            <person name="Ohji S."/>
            <person name="Hamada M."/>
            <person name="Tamura T."/>
            <person name="Yamazoe A."/>
            <person name="Yamazaki S."/>
            <person name="Fujita N."/>
        </authorList>
    </citation>
    <scope>NUCLEOTIDE SEQUENCE [LARGE SCALE GENOMIC DNA]</scope>
    <source>
        <strain evidence="2 3">NBRC 105200</strain>
    </source>
</reference>
<gene>
    <name evidence="2" type="ORF">AUCHE_09_00605</name>
</gene>
<keyword evidence="1" id="KW-0472">Membrane</keyword>
<dbReference type="AlphaFoldDB" id="K6VSY4"/>
<feature type="transmembrane region" description="Helical" evidence="1">
    <location>
        <begin position="545"/>
        <end position="575"/>
    </location>
</feature>
<feature type="transmembrane region" description="Helical" evidence="1">
    <location>
        <begin position="251"/>
        <end position="275"/>
    </location>
</feature>
<keyword evidence="1" id="KW-0812">Transmembrane</keyword>
<dbReference type="EMBL" id="BAGZ01000009">
    <property type="protein sequence ID" value="GAB78455.1"/>
    <property type="molecule type" value="Genomic_DNA"/>
</dbReference>
<feature type="transmembrane region" description="Helical" evidence="1">
    <location>
        <begin position="587"/>
        <end position="612"/>
    </location>
</feature>
<evidence type="ECO:0000313" key="2">
    <source>
        <dbReference type="EMBL" id="GAB78455.1"/>
    </source>
</evidence>
<feature type="transmembrane region" description="Helical" evidence="1">
    <location>
        <begin position="296"/>
        <end position="316"/>
    </location>
</feature>
<protein>
    <submittedName>
        <fullName evidence="2">Uncharacterized protein</fullName>
    </submittedName>
</protein>
<dbReference type="OrthoDB" id="2936424at2"/>
<feature type="transmembrane region" description="Helical" evidence="1">
    <location>
        <begin position="624"/>
        <end position="647"/>
    </location>
</feature>
<sequence>MARSIHLRLVLVASILLFGLLSFLAVIDLSLRDRTAPVAIGAQASLDLDFTKSTKLTVNPYSQLAKVSQEYHLGLVKVLPELSGDQSGQVFVPLGSSIQGDSVARFGDTAPSRVKTIQALENSYPSGEYLITGSQADKNRFMSWLSDHEVGARWTDIDISSSLAMLYRQPSFIVTVAATVGFSSSLVLYWAAIRARTRALRLLNGVPSARIQIEDLSAFVAAIAAGALISMTASVFFISQRKGAVFVPTYLLSWVVFSGVTLLIITVSALALSVISRPSIMMLARRRPPVADLRKPALALEVILLTLAFVTLPSTLSMMSDSRSASEQLAQWKRLSDQVNILLPAGTGDAGFEQIKSKIGLAIHESESRGGAALSYAWTAKSEEDGAFKLEENFAVVTSSWLTMMTGRTDWFNANSFVKLEQAEVPQDISGMFGPHLELWQRNAERQLAMSDFFFYRYSDPKTLPLAKNGSGELLFIEDAVIAVAPSLYDTFNDDFLGSASSSGNIVLTGLDGVRQNIQNQGISGKVDIKYVAEAGVLRAQYAEYFAWLHGLSFLITLLALIVAAAISAAVLALLRARRDFPLRISGATWLQIVGGRIPLEVTTIFILSLLVMVTMGKNHRPEVAMLGFSACIVISIIHIMATRFVFGRIASRRI</sequence>
<name>K6VSY4_9MICO</name>
<feature type="transmembrane region" description="Helical" evidence="1">
    <location>
        <begin position="216"/>
        <end position="239"/>
    </location>
</feature>